<dbReference type="eggNOG" id="ENOG502ZV4H">
    <property type="taxonomic scope" value="Bacteria"/>
</dbReference>
<evidence type="ECO:0000313" key="2">
    <source>
        <dbReference type="Proteomes" id="UP000009315"/>
    </source>
</evidence>
<evidence type="ECO:0000313" key="1">
    <source>
        <dbReference type="EMBL" id="CCO08550.1"/>
    </source>
</evidence>
<dbReference type="STRING" id="1121428.DESHY_40100"/>
<dbReference type="EMBL" id="CAOS01000011">
    <property type="protein sequence ID" value="CCO08550.1"/>
    <property type="molecule type" value="Genomic_DNA"/>
</dbReference>
<organism evidence="1 2">
    <name type="scientific">Desulforamulus hydrothermalis Lam5 = DSM 18033</name>
    <dbReference type="NCBI Taxonomy" id="1121428"/>
    <lineage>
        <taxon>Bacteria</taxon>
        <taxon>Bacillati</taxon>
        <taxon>Bacillota</taxon>
        <taxon>Clostridia</taxon>
        <taxon>Eubacteriales</taxon>
        <taxon>Peptococcaceae</taxon>
        <taxon>Desulforamulus</taxon>
    </lineage>
</organism>
<comment type="caution">
    <text evidence="1">The sequence shown here is derived from an EMBL/GenBank/DDBJ whole genome shotgun (WGS) entry which is preliminary data.</text>
</comment>
<sequence length="87" mass="10028">MAGSIEKDFAAYLNQYVVIGFGSWLMHGRLSDAKEDYVIVSMSFVNKPVNIYIRKSSLHFISACEKEDYEYIRRHLQGLPLQELQAP</sequence>
<dbReference type="Proteomes" id="UP000009315">
    <property type="component" value="Unassembled WGS sequence"/>
</dbReference>
<reference evidence="1 2" key="1">
    <citation type="journal article" date="2013" name="Genome Announc.">
        <title>Genome Sequence of the Sulfate-Reducing Bacterium Desulfotomaculum hydrothermale Lam5(T).</title>
        <authorList>
            <person name="Amin O."/>
            <person name="Fardeau M.L."/>
            <person name="Valette O."/>
            <person name="Hirschler-Rea A."/>
            <person name="Barbe V."/>
            <person name="Medigue C."/>
            <person name="Vacherie B."/>
            <person name="Ollivier B."/>
            <person name="Bertin P.N."/>
            <person name="Dolla A."/>
        </authorList>
    </citation>
    <scope>NUCLEOTIDE SEQUENCE [LARGE SCALE GENOMIC DNA]</scope>
    <source>
        <strain evidence="2">Lam5 / DSM 18033</strain>
    </source>
</reference>
<gene>
    <name evidence="1" type="ORF">DESHY_40100</name>
</gene>
<protein>
    <submittedName>
        <fullName evidence="1">Uncharacterized protein</fullName>
    </submittedName>
</protein>
<name>K8DZS4_9FIRM</name>
<proteinExistence type="predicted"/>
<accession>K8DZS4</accession>
<keyword evidence="2" id="KW-1185">Reference proteome</keyword>
<dbReference type="AlphaFoldDB" id="K8DZS4"/>
<dbReference type="RefSeq" id="WP_008412034.1">
    <property type="nucleotide sequence ID" value="NZ_CAOS01000011.1"/>
</dbReference>